<dbReference type="SUPFAM" id="SSF50974">
    <property type="entry name" value="Nitrous oxide reductase, N-terminal domain"/>
    <property type="match status" value="1"/>
</dbReference>
<feature type="chain" id="PRO_5003446236" evidence="1">
    <location>
        <begin position="19"/>
        <end position="491"/>
    </location>
</feature>
<organism evidence="2 3">
    <name type="scientific">Cordyceps militaris (strain CM01)</name>
    <name type="common">Caterpillar fungus</name>
    <dbReference type="NCBI Taxonomy" id="983644"/>
    <lineage>
        <taxon>Eukaryota</taxon>
        <taxon>Fungi</taxon>
        <taxon>Dikarya</taxon>
        <taxon>Ascomycota</taxon>
        <taxon>Pezizomycotina</taxon>
        <taxon>Sordariomycetes</taxon>
        <taxon>Hypocreomycetidae</taxon>
        <taxon>Hypocreales</taxon>
        <taxon>Cordycipitaceae</taxon>
        <taxon>Cordyceps</taxon>
    </lineage>
</organism>
<dbReference type="eggNOG" id="ENOG502SIC5">
    <property type="taxonomic scope" value="Eukaryota"/>
</dbReference>
<gene>
    <name evidence="2" type="ORF">CCM_05120</name>
</gene>
<dbReference type="PANTHER" id="PTHR47197:SF3">
    <property type="entry name" value="DIHYDRO-HEME D1 DEHYDROGENASE"/>
    <property type="match status" value="1"/>
</dbReference>
<dbReference type="Proteomes" id="UP000001610">
    <property type="component" value="Unassembled WGS sequence"/>
</dbReference>
<dbReference type="VEuPathDB" id="FungiDB:CCM_05120"/>
<name>G3JHV8_CORMM</name>
<keyword evidence="1" id="KW-0732">Signal</keyword>
<dbReference type="Gene3D" id="2.130.10.10">
    <property type="entry name" value="YVTN repeat-like/Quinoprotein amine dehydrogenase"/>
    <property type="match status" value="3"/>
</dbReference>
<reference evidence="2 3" key="1">
    <citation type="journal article" date="2011" name="Genome Biol.">
        <title>Genome sequence of the insect pathogenic fungus Cordyceps militaris, a valued traditional Chinese medicine.</title>
        <authorList>
            <person name="Zheng P."/>
            <person name="Xia Y."/>
            <person name="Xiao G."/>
            <person name="Xiong C."/>
            <person name="Hu X."/>
            <person name="Zhang S."/>
            <person name="Zheng H."/>
            <person name="Huang Y."/>
            <person name="Zhou Y."/>
            <person name="Wang S."/>
            <person name="Zhao G.P."/>
            <person name="Liu X."/>
            <person name="St Leger R.J."/>
            <person name="Wang C."/>
        </authorList>
    </citation>
    <scope>NUCLEOTIDE SEQUENCE [LARGE SCALE GENOMIC DNA]</scope>
    <source>
        <strain evidence="2 3">CM01</strain>
    </source>
</reference>
<dbReference type="PANTHER" id="PTHR47197">
    <property type="entry name" value="PROTEIN NIRF"/>
    <property type="match status" value="1"/>
</dbReference>
<evidence type="ECO:0000256" key="1">
    <source>
        <dbReference type="SAM" id="SignalP"/>
    </source>
</evidence>
<dbReference type="InterPro" id="IPR015943">
    <property type="entry name" value="WD40/YVTN_repeat-like_dom_sf"/>
</dbReference>
<dbReference type="InterPro" id="IPR051200">
    <property type="entry name" value="Host-pathogen_enzymatic-act"/>
</dbReference>
<proteinExistence type="predicted"/>
<protein>
    <submittedName>
        <fullName evidence="2">40-residue YVTN family beta-propeller repeat protein</fullName>
    </submittedName>
</protein>
<dbReference type="GeneID" id="18167140"/>
<dbReference type="OrthoDB" id="10044505at2759"/>
<dbReference type="EMBL" id="JH126402">
    <property type="protein sequence ID" value="EGX90964.1"/>
    <property type="molecule type" value="Genomic_DNA"/>
</dbReference>
<evidence type="ECO:0000313" key="2">
    <source>
        <dbReference type="EMBL" id="EGX90964.1"/>
    </source>
</evidence>
<dbReference type="AlphaFoldDB" id="G3JHV8"/>
<dbReference type="InterPro" id="IPR011045">
    <property type="entry name" value="N2O_reductase_N"/>
</dbReference>
<feature type="signal peptide" evidence="1">
    <location>
        <begin position="1"/>
        <end position="18"/>
    </location>
</feature>
<dbReference type="InParanoid" id="G3JHV8"/>
<evidence type="ECO:0000313" key="3">
    <source>
        <dbReference type="Proteomes" id="UP000001610"/>
    </source>
</evidence>
<dbReference type="KEGG" id="cmt:CCM_05120"/>
<sequence length="491" mass="50943">MKVAFASLVTLLVGSVRGQVQAPAVAGAAGPISDADRIYTGDQSSNTITVIQPSTGTVLGTIRLGDVRLGGALNPQYLRSVNAHGLGFSRDGRHLVSLSVTTNTATVIRCADNTIVSQTYTDRNPHEAFFAADNRTVWIGTRGVDSITVIDGLAGGVLARIPSPGGPSKVLFSPDGATAYANHINGSYVSVIDVATRRQTATIAGLAHVFSSDMMLSPDGARLWVAHKMVGKVSVVSVRQRRVVAVLDTGAETNHPNFAVVGGVTHGFVTVAATNETKMHAQPDPDRAPAYVGAIRASGIEPHGLWPSPDNTRLYIVNEHSDTVDEVDLTARPPAVVRTLNVGQEGQALVYVAGAVPHGNGTANLGRQGLQDAPAANKIITLRGGGGGGRAHKGHKGPTTPSALVTVRKQGGLDMVQVIGRDLRLNTTYTVSAACLRCGGHRIPLVDFAPTVPTQGTAGCGTAPQVLVFVKFFGVYGLESLTLTEAAAGSS</sequence>
<dbReference type="RefSeq" id="XP_006670329.1">
    <property type="nucleotide sequence ID" value="XM_006670266.1"/>
</dbReference>
<dbReference type="HOGENOM" id="CLU_009318_3_1_1"/>
<keyword evidence="3" id="KW-1185">Reference proteome</keyword>
<dbReference type="OMA" id="ITNHVNI"/>
<accession>G3JHV8</accession>